<organism evidence="3 4">
    <name type="scientific">Peribacillus cavernae</name>
    <dbReference type="NCBI Taxonomy" id="1674310"/>
    <lineage>
        <taxon>Bacteria</taxon>
        <taxon>Bacillati</taxon>
        <taxon>Bacillota</taxon>
        <taxon>Bacilli</taxon>
        <taxon>Bacillales</taxon>
        <taxon>Bacillaceae</taxon>
        <taxon>Peribacillus</taxon>
    </lineage>
</organism>
<proteinExistence type="inferred from homology"/>
<protein>
    <submittedName>
        <fullName evidence="3">Amidase</fullName>
    </submittedName>
</protein>
<dbReference type="Pfam" id="PF01425">
    <property type="entry name" value="Amidase"/>
    <property type="match status" value="1"/>
</dbReference>
<sequence length="478" mass="51164">MKFSEYSNYDATGLAELVRKREVTPKELKNIAVEAIKELNPKLNAVNNLLAESGQEIEGSQEGPFAGVPFLIKEALLHAADVPSNLGSRLAEGLVYSDDTELMMRFKNAGLVTVGTTTTPEWAYNATTESILYGPTRNPWNTDHSPGGSSGGAGAAVAAGIVPLAHANDGGGSIRIPASCNGLVGLKPTRGRTPTGPFGELLSGIGVEFAVSRSVRDTAALLDAVAGPDIGAYSFAPPHNRSFLEEVNAPPKRLRIAYMEKPLTGVPVNQECINALRETVKLCQELGHEVVEASPQIDVELHNLATLRIWTAHVAHMVNGVAKALNRVPSEENLETASFACYQYGQAITAPQLLEATDIMAAVTRSVGQFFTKYDIILSPTTAQPPLPLGELNQNAPGINAEEWTEQIFTYAPFTNLFNTTGQPAISLPLGWSSNGLPIGMQFGGRYAEESTLINLASQLEQARPWKNKRPPALVNAT</sequence>
<dbReference type="PROSITE" id="PS00571">
    <property type="entry name" value="AMIDASES"/>
    <property type="match status" value="1"/>
</dbReference>
<feature type="domain" description="Amidase" evidence="2">
    <location>
        <begin position="36"/>
        <end position="453"/>
    </location>
</feature>
<accession>A0A433HFI5</accession>
<name>A0A433HFI5_9BACI</name>
<comment type="similarity">
    <text evidence="1">Belongs to the amidase family.</text>
</comment>
<dbReference type="InterPro" id="IPR036928">
    <property type="entry name" value="AS_sf"/>
</dbReference>
<dbReference type="Gene3D" id="3.90.1300.10">
    <property type="entry name" value="Amidase signature (AS) domain"/>
    <property type="match status" value="1"/>
</dbReference>
<evidence type="ECO:0000313" key="4">
    <source>
        <dbReference type="Proteomes" id="UP000267430"/>
    </source>
</evidence>
<evidence type="ECO:0000259" key="2">
    <source>
        <dbReference type="Pfam" id="PF01425"/>
    </source>
</evidence>
<gene>
    <name evidence="3" type="ORF">ELQ35_17235</name>
</gene>
<dbReference type="AlphaFoldDB" id="A0A433HFI5"/>
<dbReference type="SUPFAM" id="SSF75304">
    <property type="entry name" value="Amidase signature (AS) enzymes"/>
    <property type="match status" value="1"/>
</dbReference>
<dbReference type="PANTHER" id="PTHR11895">
    <property type="entry name" value="TRANSAMIDASE"/>
    <property type="match status" value="1"/>
</dbReference>
<dbReference type="InterPro" id="IPR000120">
    <property type="entry name" value="Amidase"/>
</dbReference>
<dbReference type="PANTHER" id="PTHR11895:SF7">
    <property type="entry name" value="GLUTAMYL-TRNA(GLN) AMIDOTRANSFERASE SUBUNIT A, MITOCHONDRIAL"/>
    <property type="match status" value="1"/>
</dbReference>
<evidence type="ECO:0000256" key="1">
    <source>
        <dbReference type="ARBA" id="ARBA00009199"/>
    </source>
</evidence>
<reference evidence="3 4" key="1">
    <citation type="submission" date="2018-12" db="EMBL/GenBank/DDBJ databases">
        <title>Bacillus chawlae sp. nov., Bacillus glennii sp. nov., and Bacillus saganii sp. nov. Isolated from the Vehicle Assembly Building at Kennedy Space Center where the Viking Spacecraft were Assembled.</title>
        <authorList>
            <person name="Seuylemezian A."/>
            <person name="Vaishampayan P."/>
        </authorList>
    </citation>
    <scope>NUCLEOTIDE SEQUENCE [LARGE SCALE GENOMIC DNA]</scope>
    <source>
        <strain evidence="3 4">L5</strain>
    </source>
</reference>
<dbReference type="InterPro" id="IPR023631">
    <property type="entry name" value="Amidase_dom"/>
</dbReference>
<keyword evidence="4" id="KW-1185">Reference proteome</keyword>
<evidence type="ECO:0000313" key="3">
    <source>
        <dbReference type="EMBL" id="RUQ27097.1"/>
    </source>
</evidence>
<dbReference type="GO" id="GO:0003824">
    <property type="term" value="F:catalytic activity"/>
    <property type="evidence" value="ECO:0007669"/>
    <property type="project" value="InterPro"/>
</dbReference>
<dbReference type="RefSeq" id="WP_126866376.1">
    <property type="nucleotide sequence ID" value="NZ_JAUSTX010000009.1"/>
</dbReference>
<comment type="caution">
    <text evidence="3">The sequence shown here is derived from an EMBL/GenBank/DDBJ whole genome shotgun (WGS) entry which is preliminary data.</text>
</comment>
<dbReference type="OrthoDB" id="9811471at2"/>
<dbReference type="EMBL" id="RYZZ01000030">
    <property type="protein sequence ID" value="RUQ27097.1"/>
    <property type="molecule type" value="Genomic_DNA"/>
</dbReference>
<dbReference type="InterPro" id="IPR020556">
    <property type="entry name" value="Amidase_CS"/>
</dbReference>
<dbReference type="Proteomes" id="UP000267430">
    <property type="component" value="Unassembled WGS sequence"/>
</dbReference>